<dbReference type="OrthoDB" id="9815002at2"/>
<dbReference type="PANTHER" id="PTHR37423">
    <property type="entry name" value="SOLUBLE LYTIC MUREIN TRANSGLYCOSYLASE-RELATED"/>
    <property type="match status" value="1"/>
</dbReference>
<comment type="similarity">
    <text evidence="1">Belongs to the transglycosylase Slt family.</text>
</comment>
<dbReference type="InterPro" id="IPR000189">
    <property type="entry name" value="Transglyc_AS"/>
</dbReference>
<gene>
    <name evidence="4" type="ordered locus">Acid_5075</name>
</gene>
<dbReference type="PROSITE" id="PS00922">
    <property type="entry name" value="TRANSGLYCOSYLASE"/>
    <property type="match status" value="1"/>
</dbReference>
<dbReference type="PANTHER" id="PTHR37423:SF2">
    <property type="entry name" value="MEMBRANE-BOUND LYTIC MUREIN TRANSGLYCOSYLASE C"/>
    <property type="match status" value="1"/>
</dbReference>
<feature type="domain" description="Transglycosylase SLT" evidence="3">
    <location>
        <begin position="81"/>
        <end position="137"/>
    </location>
</feature>
<reference evidence="4" key="1">
    <citation type="submission" date="2006-10" db="EMBL/GenBank/DDBJ databases">
        <title>Complete sequence of Solibacter usitatus Ellin6076.</title>
        <authorList>
            <consortium name="US DOE Joint Genome Institute"/>
            <person name="Copeland A."/>
            <person name="Lucas S."/>
            <person name="Lapidus A."/>
            <person name="Barry K."/>
            <person name="Detter J.C."/>
            <person name="Glavina del Rio T."/>
            <person name="Hammon N."/>
            <person name="Israni S."/>
            <person name="Dalin E."/>
            <person name="Tice H."/>
            <person name="Pitluck S."/>
            <person name="Thompson L.S."/>
            <person name="Brettin T."/>
            <person name="Bruce D."/>
            <person name="Han C."/>
            <person name="Tapia R."/>
            <person name="Gilna P."/>
            <person name="Schmutz J."/>
            <person name="Larimer F."/>
            <person name="Land M."/>
            <person name="Hauser L."/>
            <person name="Kyrpides N."/>
            <person name="Mikhailova N."/>
            <person name="Janssen P.H."/>
            <person name="Kuske C.R."/>
            <person name="Richardson P."/>
        </authorList>
    </citation>
    <scope>NUCLEOTIDE SEQUENCE</scope>
    <source>
        <strain evidence="4">Ellin6076</strain>
    </source>
</reference>
<accession>Q01WD5</accession>
<dbReference type="KEGG" id="sus:Acid_5075"/>
<dbReference type="GO" id="GO:0000270">
    <property type="term" value="P:peptidoglycan metabolic process"/>
    <property type="evidence" value="ECO:0007669"/>
    <property type="project" value="InterPro"/>
</dbReference>
<evidence type="ECO:0000313" key="4">
    <source>
        <dbReference type="EMBL" id="ABJ86030.1"/>
    </source>
</evidence>
<dbReference type="Pfam" id="PF01464">
    <property type="entry name" value="SLT"/>
    <property type="match status" value="2"/>
</dbReference>
<keyword evidence="2" id="KW-0732">Signal</keyword>
<sequence length="483" mass="54376" precursor="true">MKSSHGLLLALFLLMPAAGADHFVPNHRVDGLGVGRDDISDELLEARTERMIESQTFSIMRESEALPGARRVTGSAKLQALFRSASESSGIPASVIEAICYLESWGVPNAQSITGPKGIMQVSGATAVSMGLKVIYATRYHSTRQKVAVKSKGKTIYKTVTRKTPYKVIVRDERLQPERAIPAAARYLAYMEQKYGGRDWAIFAYHCGQGCVNTMQEITRRARGIPREKMTVARMFFCNSPAWNRELYDAVQQQMQRDYSPTYWFRIRRAEELLALYRRDPNEFATMAKEYKSDFIANGRAPHRLSVWLKKDDLVFHNGDDIRADLGKKLVKALDRPDFFGYSLRIAREQELLNEASPAAIGTLAYIAYETRRLFDEMGAKGRFQPLEVTSLVEPDDFGGQKGRPEALSHSSGQVFDLDHAALPPAELECLRFVLSDLGWEGYLGFVEEGMDNLHIGCSPRARDFFTSVFDEATGKKFEEPRP</sequence>
<dbReference type="Gene3D" id="1.10.530.10">
    <property type="match status" value="1"/>
</dbReference>
<dbReference type="eggNOG" id="COG0741">
    <property type="taxonomic scope" value="Bacteria"/>
</dbReference>
<dbReference type="AlphaFoldDB" id="Q01WD5"/>
<dbReference type="STRING" id="234267.Acid_5075"/>
<dbReference type="EMBL" id="CP000473">
    <property type="protein sequence ID" value="ABJ86030.1"/>
    <property type="molecule type" value="Genomic_DNA"/>
</dbReference>
<dbReference type="GO" id="GO:0016020">
    <property type="term" value="C:membrane"/>
    <property type="evidence" value="ECO:0007669"/>
    <property type="project" value="InterPro"/>
</dbReference>
<dbReference type="InterPro" id="IPR008258">
    <property type="entry name" value="Transglycosylase_SLT_dom_1"/>
</dbReference>
<evidence type="ECO:0000256" key="2">
    <source>
        <dbReference type="SAM" id="SignalP"/>
    </source>
</evidence>
<dbReference type="HOGENOM" id="CLU_564865_0_0_0"/>
<name>Q01WD5_SOLUE</name>
<dbReference type="InterPro" id="IPR023346">
    <property type="entry name" value="Lysozyme-like_dom_sf"/>
</dbReference>
<dbReference type="SUPFAM" id="SSF53955">
    <property type="entry name" value="Lysozyme-like"/>
    <property type="match status" value="1"/>
</dbReference>
<dbReference type="InParanoid" id="Q01WD5"/>
<protein>
    <submittedName>
        <fullName evidence="4">Lytic transglycosylase, catalytic</fullName>
    </submittedName>
</protein>
<dbReference type="GO" id="GO:0008933">
    <property type="term" value="F:peptidoglycan lytic transglycosylase activity"/>
    <property type="evidence" value="ECO:0007669"/>
    <property type="project" value="InterPro"/>
</dbReference>
<organism evidence="4">
    <name type="scientific">Solibacter usitatus (strain Ellin6076)</name>
    <dbReference type="NCBI Taxonomy" id="234267"/>
    <lineage>
        <taxon>Bacteria</taxon>
        <taxon>Pseudomonadati</taxon>
        <taxon>Acidobacteriota</taxon>
        <taxon>Terriglobia</taxon>
        <taxon>Bryobacterales</taxon>
        <taxon>Solibacteraceae</taxon>
        <taxon>Candidatus Solibacter</taxon>
    </lineage>
</organism>
<proteinExistence type="inferred from homology"/>
<feature type="chain" id="PRO_5004162732" evidence="2">
    <location>
        <begin position="21"/>
        <end position="483"/>
    </location>
</feature>
<evidence type="ECO:0000259" key="3">
    <source>
        <dbReference type="Pfam" id="PF01464"/>
    </source>
</evidence>
<evidence type="ECO:0000256" key="1">
    <source>
        <dbReference type="ARBA" id="ARBA00007734"/>
    </source>
</evidence>
<feature type="domain" description="Transglycosylase SLT" evidence="3">
    <location>
        <begin position="169"/>
        <end position="220"/>
    </location>
</feature>
<dbReference type="CAZy" id="GH23">
    <property type="family name" value="Glycoside Hydrolase Family 23"/>
</dbReference>
<feature type="signal peptide" evidence="2">
    <location>
        <begin position="1"/>
        <end position="20"/>
    </location>
</feature>